<sequence length="346" mass="38076">MKILVTGGAGYIGSHTVLSLLNKNFDVVVYDNLCNSSEESLTRVKQLTGKTVEFIEGDIRDKEKLSSVFTAHKITSVIHFAALKAVGESSQIPLSYYQNNVHGSICLLEVMEKFGVQDFIFSSSATVYGEQNTAPYVETMTLGRPSSPYGTSKVMVENVMADFALANNKFRGVSLRYFNPIGAHESGQIGEDPKGIPNNLLPFVAQVAVGKRDKLNIFGDDYPTKDGSCERDYLHVMDLAEGHVAALNWLHKHDTFAGVEAFNLGTGQGISVFQIVNAFEQATGQTIPFDVAPRRAGDLAAFWANAEKANTELDWQAKRNLDDMMVDTWRWQSGNPNGYRKDDGIS</sequence>
<dbReference type="InterPro" id="IPR005886">
    <property type="entry name" value="UDP_G4E"/>
</dbReference>
<protein>
    <recommendedName>
        <fullName evidence="3 6">UDP-glucose 4-epimerase</fullName>
        <ecNumber evidence="3 6">5.1.3.2</ecNumber>
    </recommendedName>
</protein>
<dbReference type="EC" id="5.1.3.2" evidence="3 6"/>
<dbReference type="PANTHER" id="PTHR43725:SF47">
    <property type="entry name" value="UDP-GLUCOSE 4-EPIMERASE"/>
    <property type="match status" value="1"/>
</dbReference>
<keyword evidence="6" id="KW-0119">Carbohydrate metabolism</keyword>
<comment type="caution">
    <text evidence="8">The sequence shown here is derived from an EMBL/GenBank/DDBJ whole genome shotgun (WGS) entry which is preliminary data.</text>
</comment>
<dbReference type="Proteomes" id="UP001528411">
    <property type="component" value="Unassembled WGS sequence"/>
</dbReference>
<reference evidence="8 9" key="1">
    <citation type="submission" date="2023-01" db="EMBL/GenBank/DDBJ databases">
        <title>Psychrosphaera sp. nov., isolated from marine algae.</title>
        <authorList>
            <person name="Bayburt H."/>
            <person name="Choi B.J."/>
            <person name="Kim J.M."/>
            <person name="Choi D.G."/>
            <person name="Jeon C.O."/>
        </authorList>
    </citation>
    <scope>NUCLEOTIDE SEQUENCE [LARGE SCALE GENOMIC DNA]</scope>
    <source>
        <strain evidence="8 9">G1-22</strain>
    </source>
</reference>
<comment type="similarity">
    <text evidence="6">Belongs to the NAD(P)-dependent epimerase/dehydratase family.</text>
</comment>
<accession>A0ABT5FJC5</accession>
<evidence type="ECO:0000313" key="9">
    <source>
        <dbReference type="Proteomes" id="UP001528411"/>
    </source>
</evidence>
<proteinExistence type="inferred from homology"/>
<dbReference type="NCBIfam" id="NF007956">
    <property type="entry name" value="PRK10675.1"/>
    <property type="match status" value="1"/>
</dbReference>
<evidence type="ECO:0000256" key="2">
    <source>
        <dbReference type="ARBA" id="ARBA00001911"/>
    </source>
</evidence>
<dbReference type="PANTHER" id="PTHR43725">
    <property type="entry name" value="UDP-GLUCOSE 4-EPIMERASE"/>
    <property type="match status" value="1"/>
</dbReference>
<dbReference type="GO" id="GO:0003978">
    <property type="term" value="F:UDP-glucose 4-epimerase activity"/>
    <property type="evidence" value="ECO:0007669"/>
    <property type="project" value="UniProtKB-EC"/>
</dbReference>
<evidence type="ECO:0000256" key="5">
    <source>
        <dbReference type="ARBA" id="ARBA00023235"/>
    </source>
</evidence>
<dbReference type="Pfam" id="PF16363">
    <property type="entry name" value="GDP_Man_Dehyd"/>
    <property type="match status" value="1"/>
</dbReference>
<evidence type="ECO:0000256" key="1">
    <source>
        <dbReference type="ARBA" id="ARBA00000083"/>
    </source>
</evidence>
<dbReference type="NCBIfam" id="TIGR01179">
    <property type="entry name" value="galE"/>
    <property type="match status" value="1"/>
</dbReference>
<evidence type="ECO:0000256" key="4">
    <source>
        <dbReference type="ARBA" id="ARBA00023027"/>
    </source>
</evidence>
<dbReference type="EMBL" id="JAQOMS010000002">
    <property type="protein sequence ID" value="MDC2891303.1"/>
    <property type="molecule type" value="Genomic_DNA"/>
</dbReference>
<evidence type="ECO:0000313" key="8">
    <source>
        <dbReference type="EMBL" id="MDC2891303.1"/>
    </source>
</evidence>
<evidence type="ECO:0000256" key="3">
    <source>
        <dbReference type="ARBA" id="ARBA00013189"/>
    </source>
</evidence>
<evidence type="ECO:0000259" key="7">
    <source>
        <dbReference type="Pfam" id="PF16363"/>
    </source>
</evidence>
<comment type="pathway">
    <text evidence="6">Carbohydrate metabolism; galactose metabolism.</text>
</comment>
<gene>
    <name evidence="8" type="primary">galE</name>
    <name evidence="8" type="ORF">PN838_24330</name>
</gene>
<feature type="domain" description="NAD(P)-binding" evidence="7">
    <location>
        <begin position="4"/>
        <end position="326"/>
    </location>
</feature>
<comment type="catalytic activity">
    <reaction evidence="1 6">
        <text>UDP-alpha-D-glucose = UDP-alpha-D-galactose</text>
        <dbReference type="Rhea" id="RHEA:22168"/>
        <dbReference type="ChEBI" id="CHEBI:58885"/>
        <dbReference type="ChEBI" id="CHEBI:66914"/>
        <dbReference type="EC" id="5.1.3.2"/>
    </reaction>
</comment>
<comment type="subunit">
    <text evidence="6">Homodimer.</text>
</comment>
<keyword evidence="9" id="KW-1185">Reference proteome</keyword>
<dbReference type="CDD" id="cd05247">
    <property type="entry name" value="UDP_G4E_1_SDR_e"/>
    <property type="match status" value="1"/>
</dbReference>
<keyword evidence="4 6" id="KW-0520">NAD</keyword>
<name>A0ABT5FJC5_9GAMM</name>
<comment type="cofactor">
    <cofactor evidence="2 6">
        <name>NAD(+)</name>
        <dbReference type="ChEBI" id="CHEBI:57540"/>
    </cofactor>
</comment>
<organism evidence="8 9">
    <name type="scientific">Psychrosphaera algicola</name>
    <dbReference type="NCBI Taxonomy" id="3023714"/>
    <lineage>
        <taxon>Bacteria</taxon>
        <taxon>Pseudomonadati</taxon>
        <taxon>Pseudomonadota</taxon>
        <taxon>Gammaproteobacteria</taxon>
        <taxon>Alteromonadales</taxon>
        <taxon>Pseudoalteromonadaceae</taxon>
        <taxon>Psychrosphaera</taxon>
    </lineage>
</organism>
<dbReference type="InterPro" id="IPR016040">
    <property type="entry name" value="NAD(P)-bd_dom"/>
</dbReference>
<dbReference type="RefSeq" id="WP_215964117.1">
    <property type="nucleotide sequence ID" value="NZ_JAQOMS010000002.1"/>
</dbReference>
<keyword evidence="5 6" id="KW-0413">Isomerase</keyword>
<evidence type="ECO:0000256" key="6">
    <source>
        <dbReference type="RuleBase" id="RU366046"/>
    </source>
</evidence>